<comment type="caution">
    <text evidence="1">The sequence shown here is derived from an EMBL/GenBank/DDBJ whole genome shotgun (WGS) entry which is preliminary data.</text>
</comment>
<sequence>MGIFSVAERDPGDEPSLFALVLTPPSNTHPPSLPHPSGLLPPPTDSSAAVFLSSLPKLSAALHPPTSSPCPTTHITGTQYKTVSVSLSVVAQRHSFQISEIFSSFLIQ</sequence>
<proteinExistence type="predicted"/>
<evidence type="ECO:0000313" key="1">
    <source>
        <dbReference type="EMBL" id="CAH1414439.1"/>
    </source>
</evidence>
<accession>A0AAU9LRP3</accession>
<organism evidence="1 2">
    <name type="scientific">Lactuca virosa</name>
    <dbReference type="NCBI Taxonomy" id="75947"/>
    <lineage>
        <taxon>Eukaryota</taxon>
        <taxon>Viridiplantae</taxon>
        <taxon>Streptophyta</taxon>
        <taxon>Embryophyta</taxon>
        <taxon>Tracheophyta</taxon>
        <taxon>Spermatophyta</taxon>
        <taxon>Magnoliopsida</taxon>
        <taxon>eudicotyledons</taxon>
        <taxon>Gunneridae</taxon>
        <taxon>Pentapetalae</taxon>
        <taxon>asterids</taxon>
        <taxon>campanulids</taxon>
        <taxon>Asterales</taxon>
        <taxon>Asteraceae</taxon>
        <taxon>Cichorioideae</taxon>
        <taxon>Cichorieae</taxon>
        <taxon>Lactucinae</taxon>
        <taxon>Lactuca</taxon>
    </lineage>
</organism>
<dbReference type="AlphaFoldDB" id="A0AAU9LRP3"/>
<name>A0AAU9LRP3_9ASTR</name>
<dbReference type="Proteomes" id="UP001157418">
    <property type="component" value="Unassembled WGS sequence"/>
</dbReference>
<evidence type="ECO:0000313" key="2">
    <source>
        <dbReference type="Proteomes" id="UP001157418"/>
    </source>
</evidence>
<dbReference type="EMBL" id="CAKMRJ010000001">
    <property type="protein sequence ID" value="CAH1414439.1"/>
    <property type="molecule type" value="Genomic_DNA"/>
</dbReference>
<gene>
    <name evidence="1" type="ORF">LVIROSA_LOCUS2353</name>
</gene>
<protein>
    <submittedName>
        <fullName evidence="1">Uncharacterized protein</fullName>
    </submittedName>
</protein>
<reference evidence="1 2" key="1">
    <citation type="submission" date="2022-01" db="EMBL/GenBank/DDBJ databases">
        <authorList>
            <person name="Xiong W."/>
            <person name="Schranz E."/>
        </authorList>
    </citation>
    <scope>NUCLEOTIDE SEQUENCE [LARGE SCALE GENOMIC DNA]</scope>
</reference>
<keyword evidence="2" id="KW-1185">Reference proteome</keyword>